<dbReference type="InParanoid" id="A0A0P0XQA3"/>
<dbReference type="Proteomes" id="UP000059680">
    <property type="component" value="Chromosome 9"/>
</dbReference>
<dbReference type="AlphaFoldDB" id="A0A0P0XQA3"/>
<proteinExistence type="predicted"/>
<reference evidence="1 2" key="3">
    <citation type="journal article" date="2013" name="Rice">
        <title>Improvement of the Oryza sativa Nipponbare reference genome using next generation sequence and optical map data.</title>
        <authorList>
            <person name="Kawahara Y."/>
            <person name="de la Bastide M."/>
            <person name="Hamilton J.P."/>
            <person name="Kanamori H."/>
            <person name="McCombie W.R."/>
            <person name="Ouyang S."/>
            <person name="Schwartz D.C."/>
            <person name="Tanaka T."/>
            <person name="Wu J."/>
            <person name="Zhou S."/>
            <person name="Childs K.L."/>
            <person name="Davidson R.M."/>
            <person name="Lin H."/>
            <person name="Quesada-Ocampo L."/>
            <person name="Vaillancourt B."/>
            <person name="Sakai H."/>
            <person name="Lee S.S."/>
            <person name="Kim J."/>
            <person name="Numa H."/>
            <person name="Itoh T."/>
            <person name="Buell C.R."/>
            <person name="Matsumoto T."/>
        </authorList>
    </citation>
    <scope>NUCLEOTIDE SEQUENCE [LARGE SCALE GENOMIC DNA]</scope>
    <source>
        <strain evidence="2">cv. Nipponbare</strain>
    </source>
</reference>
<sequence>MQLCSVESCAVSSDLSMLPGLDSDPAKLDHGLLERLEEERLVLGEAGHRRPRRGVGVELLVGGEQAEAAGEVGVVGVVEGGRGDGVHVDGDGRRDVARARRHQLPRVRRVVGRVHAAADAAVQPAGEARAVREADGVRAGERHHVEHGEVVLGEYGGEVLDAHVRAWQLAGDAAGLGDEAV</sequence>
<dbReference type="EMBL" id="AP014965">
    <property type="protein sequence ID" value="BAT08876.1"/>
    <property type="molecule type" value="Genomic_DNA"/>
</dbReference>
<reference evidence="2" key="1">
    <citation type="journal article" date="2005" name="Nature">
        <title>The map-based sequence of the rice genome.</title>
        <authorList>
            <consortium name="International rice genome sequencing project (IRGSP)"/>
            <person name="Matsumoto T."/>
            <person name="Wu J."/>
            <person name="Kanamori H."/>
            <person name="Katayose Y."/>
            <person name="Fujisawa M."/>
            <person name="Namiki N."/>
            <person name="Mizuno H."/>
            <person name="Yamamoto K."/>
            <person name="Antonio B.A."/>
            <person name="Baba T."/>
            <person name="Sakata K."/>
            <person name="Nagamura Y."/>
            <person name="Aoki H."/>
            <person name="Arikawa K."/>
            <person name="Arita K."/>
            <person name="Bito T."/>
            <person name="Chiden Y."/>
            <person name="Fujitsuka N."/>
            <person name="Fukunaka R."/>
            <person name="Hamada M."/>
            <person name="Harada C."/>
            <person name="Hayashi A."/>
            <person name="Hijishita S."/>
            <person name="Honda M."/>
            <person name="Hosokawa S."/>
            <person name="Ichikawa Y."/>
            <person name="Idonuma A."/>
            <person name="Iijima M."/>
            <person name="Ikeda M."/>
            <person name="Ikeno M."/>
            <person name="Ito K."/>
            <person name="Ito S."/>
            <person name="Ito T."/>
            <person name="Ito Y."/>
            <person name="Ito Y."/>
            <person name="Iwabuchi A."/>
            <person name="Kamiya K."/>
            <person name="Karasawa W."/>
            <person name="Kurita K."/>
            <person name="Katagiri S."/>
            <person name="Kikuta A."/>
            <person name="Kobayashi H."/>
            <person name="Kobayashi N."/>
            <person name="Machita K."/>
            <person name="Maehara T."/>
            <person name="Masukawa M."/>
            <person name="Mizubayashi T."/>
            <person name="Mukai Y."/>
            <person name="Nagasaki H."/>
            <person name="Nagata Y."/>
            <person name="Naito S."/>
            <person name="Nakashima M."/>
            <person name="Nakama Y."/>
            <person name="Nakamichi Y."/>
            <person name="Nakamura M."/>
            <person name="Meguro A."/>
            <person name="Negishi M."/>
            <person name="Ohta I."/>
            <person name="Ohta T."/>
            <person name="Okamoto M."/>
            <person name="Ono N."/>
            <person name="Saji S."/>
            <person name="Sakaguchi M."/>
            <person name="Sakai K."/>
            <person name="Shibata M."/>
            <person name="Shimokawa T."/>
            <person name="Song J."/>
            <person name="Takazaki Y."/>
            <person name="Terasawa K."/>
            <person name="Tsugane M."/>
            <person name="Tsuji K."/>
            <person name="Ueda S."/>
            <person name="Waki K."/>
            <person name="Yamagata H."/>
            <person name="Yamamoto M."/>
            <person name="Yamamoto S."/>
            <person name="Yamane H."/>
            <person name="Yoshiki S."/>
            <person name="Yoshihara R."/>
            <person name="Yukawa K."/>
            <person name="Zhong H."/>
            <person name="Yano M."/>
            <person name="Yuan Q."/>
            <person name="Ouyang S."/>
            <person name="Liu J."/>
            <person name="Jones K.M."/>
            <person name="Gansberger K."/>
            <person name="Moffat K."/>
            <person name="Hill J."/>
            <person name="Bera J."/>
            <person name="Fadrosh D."/>
            <person name="Jin S."/>
            <person name="Johri S."/>
            <person name="Kim M."/>
            <person name="Overton L."/>
            <person name="Reardon M."/>
            <person name="Tsitrin T."/>
            <person name="Vuong H."/>
            <person name="Weaver B."/>
            <person name="Ciecko A."/>
            <person name="Tallon L."/>
            <person name="Jackson J."/>
            <person name="Pai G."/>
            <person name="Aken S.V."/>
            <person name="Utterback T."/>
            <person name="Reidmuller S."/>
            <person name="Feldblyum T."/>
            <person name="Hsiao J."/>
            <person name="Zismann V."/>
            <person name="Iobst S."/>
            <person name="de Vazeille A.R."/>
            <person name="Buell C.R."/>
            <person name="Ying K."/>
            <person name="Li Y."/>
            <person name="Lu T."/>
            <person name="Huang Y."/>
            <person name="Zhao Q."/>
            <person name="Feng Q."/>
            <person name="Zhang L."/>
            <person name="Zhu J."/>
            <person name="Weng Q."/>
            <person name="Mu J."/>
            <person name="Lu Y."/>
            <person name="Fan D."/>
            <person name="Liu Y."/>
            <person name="Guan J."/>
            <person name="Zhang Y."/>
            <person name="Yu S."/>
            <person name="Liu X."/>
            <person name="Zhang Y."/>
            <person name="Hong G."/>
            <person name="Han B."/>
            <person name="Choisne N."/>
            <person name="Demange N."/>
            <person name="Orjeda G."/>
            <person name="Samain S."/>
            <person name="Cattolico L."/>
            <person name="Pelletier E."/>
            <person name="Couloux A."/>
            <person name="Segurens B."/>
            <person name="Wincker P."/>
            <person name="D'Hont A."/>
            <person name="Scarpelli C."/>
            <person name="Weissenbach J."/>
            <person name="Salanoubat M."/>
            <person name="Quetier F."/>
            <person name="Yu Y."/>
            <person name="Kim H.R."/>
            <person name="Rambo T."/>
            <person name="Currie J."/>
            <person name="Collura K."/>
            <person name="Luo M."/>
            <person name="Yang T."/>
            <person name="Ammiraju J.S.S."/>
            <person name="Engler F."/>
            <person name="Soderlund C."/>
            <person name="Wing R.A."/>
            <person name="Palmer L.E."/>
            <person name="de la Bastide M."/>
            <person name="Spiegel L."/>
            <person name="Nascimento L."/>
            <person name="Zutavern T."/>
            <person name="O'Shaughnessy A."/>
            <person name="Dike S."/>
            <person name="Dedhia N."/>
            <person name="Preston R."/>
            <person name="Balija V."/>
            <person name="McCombie W.R."/>
            <person name="Chow T."/>
            <person name="Chen H."/>
            <person name="Chung M."/>
            <person name="Chen C."/>
            <person name="Shaw J."/>
            <person name="Wu H."/>
            <person name="Hsiao K."/>
            <person name="Chao Y."/>
            <person name="Chu M."/>
            <person name="Cheng C."/>
            <person name="Hour A."/>
            <person name="Lee P."/>
            <person name="Lin S."/>
            <person name="Lin Y."/>
            <person name="Liou J."/>
            <person name="Liu S."/>
            <person name="Hsing Y."/>
            <person name="Raghuvanshi S."/>
            <person name="Mohanty A."/>
            <person name="Bharti A.K."/>
            <person name="Gaur A."/>
            <person name="Gupta V."/>
            <person name="Kumar D."/>
            <person name="Ravi V."/>
            <person name="Vij S."/>
            <person name="Kapur A."/>
            <person name="Khurana P."/>
            <person name="Khurana P."/>
            <person name="Khurana J.P."/>
            <person name="Tyagi A.K."/>
            <person name="Gaikwad K."/>
            <person name="Singh A."/>
            <person name="Dalal V."/>
            <person name="Srivastava S."/>
            <person name="Dixit A."/>
            <person name="Pal A.K."/>
            <person name="Ghazi I.A."/>
            <person name="Yadav M."/>
            <person name="Pandit A."/>
            <person name="Bhargava A."/>
            <person name="Sureshbabu K."/>
            <person name="Batra K."/>
            <person name="Sharma T.R."/>
            <person name="Mohapatra T."/>
            <person name="Singh N.K."/>
            <person name="Messing J."/>
            <person name="Nelson A.B."/>
            <person name="Fuks G."/>
            <person name="Kavchok S."/>
            <person name="Keizer G."/>
            <person name="Linton E."/>
            <person name="Llaca V."/>
            <person name="Song R."/>
            <person name="Tanyolac B."/>
            <person name="Young S."/>
            <person name="Ho-Il K."/>
            <person name="Hahn J.H."/>
            <person name="Sangsakoo G."/>
            <person name="Vanavichit A."/>
            <person name="de Mattos Luiz.A.T."/>
            <person name="Zimmer P.D."/>
            <person name="Malone G."/>
            <person name="Dellagostin O."/>
            <person name="de Oliveira A.C."/>
            <person name="Bevan M."/>
            <person name="Bancroft I."/>
            <person name="Minx P."/>
            <person name="Cordum H."/>
            <person name="Wilson R."/>
            <person name="Cheng Z."/>
            <person name="Jin W."/>
            <person name="Jiang J."/>
            <person name="Leong S.A."/>
            <person name="Iwama H."/>
            <person name="Gojobori T."/>
            <person name="Itoh T."/>
            <person name="Niimura Y."/>
            <person name="Fujii Y."/>
            <person name="Habara T."/>
            <person name="Sakai H."/>
            <person name="Sato Y."/>
            <person name="Wilson G."/>
            <person name="Kumar K."/>
            <person name="McCouch S."/>
            <person name="Juretic N."/>
            <person name="Hoen D."/>
            <person name="Wright S."/>
            <person name="Bruskiewich R."/>
            <person name="Bureau T."/>
            <person name="Miyao A."/>
            <person name="Hirochika H."/>
            <person name="Nishikawa T."/>
            <person name="Kadowaki K."/>
            <person name="Sugiura M."/>
            <person name="Burr B."/>
            <person name="Sasaki T."/>
        </authorList>
    </citation>
    <scope>NUCLEOTIDE SEQUENCE [LARGE SCALE GENOMIC DNA]</scope>
    <source>
        <strain evidence="2">cv. Nipponbare</strain>
    </source>
</reference>
<name>A0A0P0XQA3_ORYSJ</name>
<evidence type="ECO:0000313" key="2">
    <source>
        <dbReference type="Proteomes" id="UP000059680"/>
    </source>
</evidence>
<accession>A0A0P0XQA3</accession>
<dbReference type="PaxDb" id="39947-A0A0P0XQA3"/>
<reference evidence="1 2" key="2">
    <citation type="journal article" date="2013" name="Plant Cell Physiol.">
        <title>Rice Annotation Project Database (RAP-DB): an integrative and interactive database for rice genomics.</title>
        <authorList>
            <person name="Sakai H."/>
            <person name="Lee S.S."/>
            <person name="Tanaka T."/>
            <person name="Numa H."/>
            <person name="Kim J."/>
            <person name="Kawahara Y."/>
            <person name="Wakimoto H."/>
            <person name="Yang C.C."/>
            <person name="Iwamoto M."/>
            <person name="Abe T."/>
            <person name="Yamada Y."/>
            <person name="Muto A."/>
            <person name="Inokuchi H."/>
            <person name="Ikemura T."/>
            <person name="Matsumoto T."/>
            <person name="Sasaki T."/>
            <person name="Itoh T."/>
        </authorList>
    </citation>
    <scope>NUCLEOTIDE SEQUENCE [LARGE SCALE GENOMIC DNA]</scope>
    <source>
        <strain evidence="2">cv. Nipponbare</strain>
    </source>
</reference>
<dbReference type="FunCoup" id="A0A0P0XQA3">
    <property type="interactions" value="5"/>
</dbReference>
<gene>
    <name evidence="1" type="ordered locus">Os09g0507550</name>
    <name evidence="1" type="ORF">OSNPB_090507550</name>
</gene>
<organism evidence="1 2">
    <name type="scientific">Oryza sativa subsp. japonica</name>
    <name type="common">Rice</name>
    <dbReference type="NCBI Taxonomy" id="39947"/>
    <lineage>
        <taxon>Eukaryota</taxon>
        <taxon>Viridiplantae</taxon>
        <taxon>Streptophyta</taxon>
        <taxon>Embryophyta</taxon>
        <taxon>Tracheophyta</taxon>
        <taxon>Spermatophyta</taxon>
        <taxon>Magnoliopsida</taxon>
        <taxon>Liliopsida</taxon>
        <taxon>Poales</taxon>
        <taxon>Poaceae</taxon>
        <taxon>BOP clade</taxon>
        <taxon>Oryzoideae</taxon>
        <taxon>Oryzeae</taxon>
        <taxon>Oryzinae</taxon>
        <taxon>Oryza</taxon>
        <taxon>Oryza sativa</taxon>
    </lineage>
</organism>
<evidence type="ECO:0000313" key="1">
    <source>
        <dbReference type="EMBL" id="BAT08876.1"/>
    </source>
</evidence>
<keyword evidence="2" id="KW-1185">Reference proteome</keyword>
<protein>
    <submittedName>
        <fullName evidence="1">Os09g0507550 protein</fullName>
    </submittedName>
</protein>
<dbReference type="Gramene" id="Os09t0507550-00">
    <property type="protein sequence ID" value="Os09t0507550-00"/>
    <property type="gene ID" value="Os09g0507550"/>
</dbReference>